<dbReference type="Pfam" id="PF00069">
    <property type="entry name" value="Pkinase"/>
    <property type="match status" value="1"/>
</dbReference>
<dbReference type="InterPro" id="IPR000719">
    <property type="entry name" value="Prot_kinase_dom"/>
</dbReference>
<feature type="domain" description="Protein kinase" evidence="5">
    <location>
        <begin position="60"/>
        <end position="329"/>
    </location>
</feature>
<dbReference type="Gene3D" id="3.30.200.20">
    <property type="entry name" value="Phosphorylase Kinase, domain 1"/>
    <property type="match status" value="1"/>
</dbReference>
<name>M2QB69_CERS8</name>
<sequence>MVFADSRGRRTGITALVIERDVVPVDTKSVNQGEVESIAKRTGTTTLAGTITQSPFQEVYLFNCTLGCGAHGRVYLAQEKCTETFFAIKVLTKRSQYSSPGGYDRAVTEKECMRLAMEEALPFVMPLIRAWDENENVFMVMPLCPETLLDRLSRETAKTINRRLLAAELLLALKDLHDRHIVHRDLKPENVFLTFGGHIRLGDLGLVYVVEEELSSTEFYDYEIFEGLNGTIGYLAPELLDPDYADQPYTPKVDIYSMGLVLLQVFLWKDYPYFEAYTLQGQWRRMQDDQQRWRKRIPDENAVDLLSQMLCPDPRARPTVDELLYHPFFMGHHATSQVGDHESHPAVGGPPTKGFKWKAVYDCQYPCADMYPFQGPQFDSPTVSDDSAEDAISDAQRAECMHQEREKERASRKGRLQSEFTYGCERGWETDPRHGTFTSTWIPKSMWMDGEVVLIEDDASA</sequence>
<keyword evidence="4" id="KW-0723">Serine/threonine-protein kinase</keyword>
<dbReference type="HOGENOM" id="CLU_593111_0_0_1"/>
<dbReference type="AlphaFoldDB" id="M2QB69"/>
<dbReference type="Proteomes" id="UP000016930">
    <property type="component" value="Unassembled WGS sequence"/>
</dbReference>
<dbReference type="InterPro" id="IPR017441">
    <property type="entry name" value="Protein_kinase_ATP_BS"/>
</dbReference>
<dbReference type="EMBL" id="KB445803">
    <property type="protein sequence ID" value="EMD34243.1"/>
    <property type="molecule type" value="Genomic_DNA"/>
</dbReference>
<gene>
    <name evidence="6" type="ORF">CERSUDRAFT_75828</name>
</gene>
<dbReference type="GO" id="GO:0005634">
    <property type="term" value="C:nucleus"/>
    <property type="evidence" value="ECO:0007669"/>
    <property type="project" value="TreeGrafter"/>
</dbReference>
<keyword evidence="1 3" id="KW-0547">Nucleotide-binding</keyword>
<evidence type="ECO:0000256" key="4">
    <source>
        <dbReference type="RuleBase" id="RU000304"/>
    </source>
</evidence>
<protein>
    <recommendedName>
        <fullName evidence="5">Protein kinase domain-containing protein</fullName>
    </recommendedName>
</protein>
<dbReference type="PROSITE" id="PS50011">
    <property type="entry name" value="PROTEIN_KINASE_DOM"/>
    <property type="match status" value="1"/>
</dbReference>
<organism evidence="6 7">
    <name type="scientific">Ceriporiopsis subvermispora (strain B)</name>
    <name type="common">White-rot fungus</name>
    <name type="synonym">Gelatoporia subvermispora</name>
    <dbReference type="NCBI Taxonomy" id="914234"/>
    <lineage>
        <taxon>Eukaryota</taxon>
        <taxon>Fungi</taxon>
        <taxon>Dikarya</taxon>
        <taxon>Basidiomycota</taxon>
        <taxon>Agaricomycotina</taxon>
        <taxon>Agaricomycetes</taxon>
        <taxon>Polyporales</taxon>
        <taxon>Gelatoporiaceae</taxon>
        <taxon>Gelatoporia</taxon>
    </lineage>
</organism>
<evidence type="ECO:0000313" key="7">
    <source>
        <dbReference type="Proteomes" id="UP000016930"/>
    </source>
</evidence>
<dbReference type="GO" id="GO:0044773">
    <property type="term" value="P:mitotic DNA damage checkpoint signaling"/>
    <property type="evidence" value="ECO:0007669"/>
    <property type="project" value="TreeGrafter"/>
</dbReference>
<keyword evidence="4" id="KW-0418">Kinase</keyword>
<evidence type="ECO:0000259" key="5">
    <source>
        <dbReference type="PROSITE" id="PS50011"/>
    </source>
</evidence>
<dbReference type="InterPro" id="IPR008271">
    <property type="entry name" value="Ser/Thr_kinase_AS"/>
</dbReference>
<dbReference type="SUPFAM" id="SSF56112">
    <property type="entry name" value="Protein kinase-like (PK-like)"/>
    <property type="match status" value="1"/>
</dbReference>
<evidence type="ECO:0000313" key="6">
    <source>
        <dbReference type="EMBL" id="EMD34243.1"/>
    </source>
</evidence>
<proteinExistence type="inferred from homology"/>
<dbReference type="GO" id="GO:0004674">
    <property type="term" value="F:protein serine/threonine kinase activity"/>
    <property type="evidence" value="ECO:0007669"/>
    <property type="project" value="UniProtKB-KW"/>
</dbReference>
<evidence type="ECO:0000256" key="2">
    <source>
        <dbReference type="ARBA" id="ARBA00022840"/>
    </source>
</evidence>
<evidence type="ECO:0000256" key="1">
    <source>
        <dbReference type="ARBA" id="ARBA00022741"/>
    </source>
</evidence>
<dbReference type="PANTHER" id="PTHR44167">
    <property type="entry name" value="OVARIAN-SPECIFIC SERINE/THREONINE-PROTEIN KINASE LOK-RELATED"/>
    <property type="match status" value="1"/>
</dbReference>
<reference evidence="6 7" key="1">
    <citation type="journal article" date="2012" name="Proc. Natl. Acad. Sci. U.S.A.">
        <title>Comparative genomics of Ceriporiopsis subvermispora and Phanerochaete chrysosporium provide insight into selective ligninolysis.</title>
        <authorList>
            <person name="Fernandez-Fueyo E."/>
            <person name="Ruiz-Duenas F.J."/>
            <person name="Ferreira P."/>
            <person name="Floudas D."/>
            <person name="Hibbett D.S."/>
            <person name="Canessa P."/>
            <person name="Larrondo L.F."/>
            <person name="James T.Y."/>
            <person name="Seelenfreund D."/>
            <person name="Lobos S."/>
            <person name="Polanco R."/>
            <person name="Tello M."/>
            <person name="Honda Y."/>
            <person name="Watanabe T."/>
            <person name="Watanabe T."/>
            <person name="Ryu J.S."/>
            <person name="Kubicek C.P."/>
            <person name="Schmoll M."/>
            <person name="Gaskell J."/>
            <person name="Hammel K.E."/>
            <person name="St John F.J."/>
            <person name="Vanden Wymelenberg A."/>
            <person name="Sabat G."/>
            <person name="Splinter BonDurant S."/>
            <person name="Syed K."/>
            <person name="Yadav J.S."/>
            <person name="Doddapaneni H."/>
            <person name="Subramanian V."/>
            <person name="Lavin J.L."/>
            <person name="Oguiza J.A."/>
            <person name="Perez G."/>
            <person name="Pisabarro A.G."/>
            <person name="Ramirez L."/>
            <person name="Santoyo F."/>
            <person name="Master E."/>
            <person name="Coutinho P.M."/>
            <person name="Henrissat B."/>
            <person name="Lombard V."/>
            <person name="Magnuson J.K."/>
            <person name="Kuees U."/>
            <person name="Hori C."/>
            <person name="Igarashi K."/>
            <person name="Samejima M."/>
            <person name="Held B.W."/>
            <person name="Barry K.W."/>
            <person name="LaButti K.M."/>
            <person name="Lapidus A."/>
            <person name="Lindquist E.A."/>
            <person name="Lucas S.M."/>
            <person name="Riley R."/>
            <person name="Salamov A.A."/>
            <person name="Hoffmeister D."/>
            <person name="Schwenk D."/>
            <person name="Hadar Y."/>
            <person name="Yarden O."/>
            <person name="de Vries R.P."/>
            <person name="Wiebenga A."/>
            <person name="Stenlid J."/>
            <person name="Eastwood D."/>
            <person name="Grigoriev I.V."/>
            <person name="Berka R.M."/>
            <person name="Blanchette R.A."/>
            <person name="Kersten P."/>
            <person name="Martinez A.T."/>
            <person name="Vicuna R."/>
            <person name="Cullen D."/>
        </authorList>
    </citation>
    <scope>NUCLEOTIDE SEQUENCE [LARGE SCALE GENOMIC DNA]</scope>
    <source>
        <strain evidence="6 7">B</strain>
    </source>
</reference>
<accession>M2QB69</accession>
<dbReference type="PROSITE" id="PS00107">
    <property type="entry name" value="PROTEIN_KINASE_ATP"/>
    <property type="match status" value="1"/>
</dbReference>
<evidence type="ECO:0000256" key="3">
    <source>
        <dbReference type="PROSITE-ProRule" id="PRU10141"/>
    </source>
</evidence>
<feature type="binding site" evidence="3">
    <location>
        <position position="89"/>
    </location>
    <ligand>
        <name>ATP</name>
        <dbReference type="ChEBI" id="CHEBI:30616"/>
    </ligand>
</feature>
<dbReference type="GO" id="GO:0005524">
    <property type="term" value="F:ATP binding"/>
    <property type="evidence" value="ECO:0007669"/>
    <property type="project" value="UniProtKB-UniRule"/>
</dbReference>
<dbReference type="Gene3D" id="1.10.510.10">
    <property type="entry name" value="Transferase(Phosphotransferase) domain 1"/>
    <property type="match status" value="1"/>
</dbReference>
<dbReference type="SMART" id="SM00220">
    <property type="entry name" value="S_TKc"/>
    <property type="match status" value="1"/>
</dbReference>
<keyword evidence="2 3" id="KW-0067">ATP-binding</keyword>
<dbReference type="OrthoDB" id="1668230at2759"/>
<comment type="similarity">
    <text evidence="4">Belongs to the protein kinase superfamily.</text>
</comment>
<dbReference type="PROSITE" id="PS00108">
    <property type="entry name" value="PROTEIN_KINASE_ST"/>
    <property type="match status" value="1"/>
</dbReference>
<keyword evidence="7" id="KW-1185">Reference proteome</keyword>
<dbReference type="InterPro" id="IPR011009">
    <property type="entry name" value="Kinase-like_dom_sf"/>
</dbReference>
<keyword evidence="4" id="KW-0808">Transferase</keyword>
<dbReference type="STRING" id="914234.M2QB69"/>
<dbReference type="PANTHER" id="PTHR44167:SF24">
    <property type="entry name" value="SERINE_THREONINE-PROTEIN KINASE CHK2"/>
    <property type="match status" value="1"/>
</dbReference>